<feature type="transmembrane region" description="Helical" evidence="5">
    <location>
        <begin position="137"/>
        <end position="156"/>
    </location>
</feature>
<dbReference type="EMBL" id="GGMS01006488">
    <property type="protein sequence ID" value="MBY75691.1"/>
    <property type="molecule type" value="Transcribed_RNA"/>
</dbReference>
<dbReference type="InterPro" id="IPR036259">
    <property type="entry name" value="MFS_trans_sf"/>
</dbReference>
<name>A0A2S2QDD3_9HEMI</name>
<sequence>MVFNFSFGCCRCEIPQCDINNTTYDPEWLSIAVPLKDSVNHEPYRCIRYKYKYSFSSNKMDNFTYNMCTPEFFNINFTEKCDMWVFTDTERTIVNDFNIMCDENKWKLSMVGTINIMGQLIGIPTSGFISDKYGRKFIMIIGSVSSAIFGTIRSFTYDYYSFILFEFLDSMISSGVYAATFVLGLELVSPKSRVMVSNLICCFYPVGAVFMGFAAYMILDWRIILRVLYLPGLLILGCIWYVPESMRWLQTQNRIEEMAGILSKIAKSNGKTLPSSVKDALIIKDQTTEATKDSELSFIKLMKEIFDSKQIFLRLINCSFCWVTITLVYYGLSLTSVEFNGNKYLNFMLINVIEVPACITSWYFMERFSRRKTQAFTFIFSGIGCILVIIPSNLPGFQLLSFLGSKYAISMAFNSMYVYTAEMFPTELRMSLFGITSMFGRLGSMLAPQMSLLANYFGNYVPILLFGMMSFISGAISFLFPETKDQKLPDTIKQVQLVEEN</sequence>
<evidence type="ECO:0000256" key="1">
    <source>
        <dbReference type="ARBA" id="ARBA00004141"/>
    </source>
</evidence>
<keyword evidence="4 5" id="KW-0472">Membrane</keyword>
<feature type="transmembrane region" description="Helical" evidence="5">
    <location>
        <begin position="196"/>
        <end position="217"/>
    </location>
</feature>
<dbReference type="InterPro" id="IPR005828">
    <property type="entry name" value="MFS_sugar_transport-like"/>
</dbReference>
<feature type="domain" description="Major facilitator superfamily (MFS) profile" evidence="6">
    <location>
        <begin position="68"/>
        <end position="485"/>
    </location>
</feature>
<proteinExistence type="predicted"/>
<dbReference type="InterPro" id="IPR005829">
    <property type="entry name" value="Sugar_transporter_CS"/>
</dbReference>
<comment type="subcellular location">
    <subcellularLocation>
        <location evidence="1">Membrane</location>
        <topology evidence="1">Multi-pass membrane protein</topology>
    </subcellularLocation>
</comment>
<dbReference type="PANTHER" id="PTHR24064">
    <property type="entry name" value="SOLUTE CARRIER FAMILY 22 MEMBER"/>
    <property type="match status" value="1"/>
</dbReference>
<dbReference type="GO" id="GO:0022857">
    <property type="term" value="F:transmembrane transporter activity"/>
    <property type="evidence" value="ECO:0007669"/>
    <property type="project" value="InterPro"/>
</dbReference>
<evidence type="ECO:0000256" key="4">
    <source>
        <dbReference type="ARBA" id="ARBA00023136"/>
    </source>
</evidence>
<keyword evidence="3 5" id="KW-1133">Transmembrane helix</keyword>
<dbReference type="GO" id="GO:0016020">
    <property type="term" value="C:membrane"/>
    <property type="evidence" value="ECO:0007669"/>
    <property type="project" value="UniProtKB-SubCell"/>
</dbReference>
<evidence type="ECO:0000313" key="7">
    <source>
        <dbReference type="EMBL" id="MBY75691.1"/>
    </source>
</evidence>
<feature type="transmembrane region" description="Helical" evidence="5">
    <location>
        <begin position="311"/>
        <end position="332"/>
    </location>
</feature>
<feature type="transmembrane region" description="Helical" evidence="5">
    <location>
        <begin position="376"/>
        <end position="394"/>
    </location>
</feature>
<organism evidence="7">
    <name type="scientific">Sipha flava</name>
    <name type="common">yellow sugarcane aphid</name>
    <dbReference type="NCBI Taxonomy" id="143950"/>
    <lineage>
        <taxon>Eukaryota</taxon>
        <taxon>Metazoa</taxon>
        <taxon>Ecdysozoa</taxon>
        <taxon>Arthropoda</taxon>
        <taxon>Hexapoda</taxon>
        <taxon>Insecta</taxon>
        <taxon>Pterygota</taxon>
        <taxon>Neoptera</taxon>
        <taxon>Paraneoptera</taxon>
        <taxon>Hemiptera</taxon>
        <taxon>Sternorrhyncha</taxon>
        <taxon>Aphidomorpha</taxon>
        <taxon>Aphidoidea</taxon>
        <taxon>Aphididae</taxon>
        <taxon>Sipha</taxon>
    </lineage>
</organism>
<feature type="transmembrane region" description="Helical" evidence="5">
    <location>
        <begin position="344"/>
        <end position="364"/>
    </location>
</feature>
<dbReference type="Gene3D" id="1.20.1250.20">
    <property type="entry name" value="MFS general substrate transporter like domains"/>
    <property type="match status" value="1"/>
</dbReference>
<dbReference type="OrthoDB" id="2261376at2759"/>
<feature type="transmembrane region" description="Helical" evidence="5">
    <location>
        <begin position="223"/>
        <end position="242"/>
    </location>
</feature>
<evidence type="ECO:0000259" key="6">
    <source>
        <dbReference type="PROSITE" id="PS50850"/>
    </source>
</evidence>
<evidence type="ECO:0000256" key="3">
    <source>
        <dbReference type="ARBA" id="ARBA00022989"/>
    </source>
</evidence>
<feature type="transmembrane region" description="Helical" evidence="5">
    <location>
        <begin position="460"/>
        <end position="480"/>
    </location>
</feature>
<feature type="transmembrane region" description="Helical" evidence="5">
    <location>
        <begin position="162"/>
        <end position="184"/>
    </location>
</feature>
<accession>A0A2S2QDD3</accession>
<gene>
    <name evidence="7" type="primary">Slc22a21_3</name>
    <name evidence="7" type="ORF">g.139942</name>
</gene>
<dbReference type="InterPro" id="IPR020846">
    <property type="entry name" value="MFS_dom"/>
</dbReference>
<reference evidence="7" key="1">
    <citation type="submission" date="2018-04" db="EMBL/GenBank/DDBJ databases">
        <title>Transcriptome assembly of Sipha flava.</title>
        <authorList>
            <person name="Scully E.D."/>
            <person name="Geib S.M."/>
            <person name="Palmer N.A."/>
            <person name="Koch K."/>
            <person name="Bradshaw J."/>
            <person name="Heng-Moss T."/>
            <person name="Sarath G."/>
        </authorList>
    </citation>
    <scope>NUCLEOTIDE SEQUENCE</scope>
</reference>
<evidence type="ECO:0000256" key="5">
    <source>
        <dbReference type="SAM" id="Phobius"/>
    </source>
</evidence>
<evidence type="ECO:0000256" key="2">
    <source>
        <dbReference type="ARBA" id="ARBA00022692"/>
    </source>
</evidence>
<dbReference type="PROSITE" id="PS50850">
    <property type="entry name" value="MFS"/>
    <property type="match status" value="1"/>
</dbReference>
<dbReference type="Pfam" id="PF00083">
    <property type="entry name" value="Sugar_tr"/>
    <property type="match status" value="1"/>
</dbReference>
<dbReference type="AlphaFoldDB" id="A0A2S2QDD3"/>
<dbReference type="CDD" id="cd17317">
    <property type="entry name" value="MFS_SLC22"/>
    <property type="match status" value="1"/>
</dbReference>
<dbReference type="SUPFAM" id="SSF103473">
    <property type="entry name" value="MFS general substrate transporter"/>
    <property type="match status" value="1"/>
</dbReference>
<protein>
    <submittedName>
        <fullName evidence="7">Solute carrier family 22 member 21</fullName>
    </submittedName>
</protein>
<keyword evidence="2 5" id="KW-0812">Transmembrane</keyword>
<dbReference type="PROSITE" id="PS00216">
    <property type="entry name" value="SUGAR_TRANSPORT_1"/>
    <property type="match status" value="1"/>
</dbReference>